<comment type="caution">
    <text evidence="7">The sequence shown here is derived from an EMBL/GenBank/DDBJ whole genome shotgun (WGS) entry which is preliminary data.</text>
</comment>
<name>A0A841R8D6_9SPIO</name>
<organism evidence="7 8">
    <name type="scientific">Spirochaeta isovalerica</name>
    <dbReference type="NCBI Taxonomy" id="150"/>
    <lineage>
        <taxon>Bacteria</taxon>
        <taxon>Pseudomonadati</taxon>
        <taxon>Spirochaetota</taxon>
        <taxon>Spirochaetia</taxon>
        <taxon>Spirochaetales</taxon>
        <taxon>Spirochaetaceae</taxon>
        <taxon>Spirochaeta</taxon>
    </lineage>
</organism>
<comment type="function">
    <text evidence="1 6">Required for the transposition of the insertion element.</text>
</comment>
<dbReference type="InterPro" id="IPR001207">
    <property type="entry name" value="Transposase_mutator"/>
</dbReference>
<dbReference type="GO" id="GO:0006313">
    <property type="term" value="P:DNA transposition"/>
    <property type="evidence" value="ECO:0007669"/>
    <property type="project" value="UniProtKB-UniRule"/>
</dbReference>
<keyword evidence="8" id="KW-1185">Reference proteome</keyword>
<evidence type="ECO:0000256" key="1">
    <source>
        <dbReference type="ARBA" id="ARBA00002190"/>
    </source>
</evidence>
<dbReference type="PANTHER" id="PTHR33217:SF5">
    <property type="entry name" value="MUTATOR FAMILY TRANSPOSASE"/>
    <property type="match status" value="1"/>
</dbReference>
<protein>
    <recommendedName>
        <fullName evidence="6">Mutator family transposase</fullName>
    </recommendedName>
</protein>
<proteinExistence type="inferred from homology"/>
<keyword evidence="4 6" id="KW-0238">DNA-binding</keyword>
<evidence type="ECO:0000256" key="6">
    <source>
        <dbReference type="RuleBase" id="RU365089"/>
    </source>
</evidence>
<evidence type="ECO:0000256" key="3">
    <source>
        <dbReference type="ARBA" id="ARBA00022578"/>
    </source>
</evidence>
<dbReference type="Proteomes" id="UP000587760">
    <property type="component" value="Unassembled WGS sequence"/>
</dbReference>
<evidence type="ECO:0000256" key="2">
    <source>
        <dbReference type="ARBA" id="ARBA00010961"/>
    </source>
</evidence>
<evidence type="ECO:0000313" key="7">
    <source>
        <dbReference type="EMBL" id="MBB6481544.1"/>
    </source>
</evidence>
<gene>
    <name evidence="7" type="ORF">HNR50_003224</name>
</gene>
<comment type="similarity">
    <text evidence="2 6">Belongs to the transposase mutator family.</text>
</comment>
<evidence type="ECO:0000256" key="4">
    <source>
        <dbReference type="ARBA" id="ARBA00023125"/>
    </source>
</evidence>
<dbReference type="AlphaFoldDB" id="A0A841R8D6"/>
<sequence>MYDVDVSHALISKITEGVMEEVVAWQNRPLDPVYPILYLDYIVIKVRENKRVINKSVFLALAVNTEGIKELLGLCIAETEGA</sequence>
<dbReference type="GO" id="GO:0004803">
    <property type="term" value="F:transposase activity"/>
    <property type="evidence" value="ECO:0007669"/>
    <property type="project" value="UniProtKB-UniRule"/>
</dbReference>
<evidence type="ECO:0000256" key="5">
    <source>
        <dbReference type="ARBA" id="ARBA00023172"/>
    </source>
</evidence>
<accession>A0A841R8D6</accession>
<dbReference type="EMBL" id="JACHGJ010000006">
    <property type="protein sequence ID" value="MBB6481544.1"/>
    <property type="molecule type" value="Genomic_DNA"/>
</dbReference>
<keyword evidence="3 6" id="KW-0815">Transposition</keyword>
<keyword evidence="6" id="KW-0814">Transposable element</keyword>
<dbReference type="PANTHER" id="PTHR33217">
    <property type="entry name" value="TRANSPOSASE FOR INSERTION SEQUENCE ELEMENT IS1081"/>
    <property type="match status" value="1"/>
</dbReference>
<dbReference type="Pfam" id="PF00872">
    <property type="entry name" value="Transposase_mut"/>
    <property type="match status" value="1"/>
</dbReference>
<dbReference type="GO" id="GO:0003677">
    <property type="term" value="F:DNA binding"/>
    <property type="evidence" value="ECO:0007669"/>
    <property type="project" value="UniProtKB-UniRule"/>
</dbReference>
<reference evidence="7 8" key="1">
    <citation type="submission" date="2020-08" db="EMBL/GenBank/DDBJ databases">
        <title>Genomic Encyclopedia of Type Strains, Phase IV (KMG-IV): sequencing the most valuable type-strain genomes for metagenomic binning, comparative biology and taxonomic classification.</title>
        <authorList>
            <person name="Goeker M."/>
        </authorList>
    </citation>
    <scope>NUCLEOTIDE SEQUENCE [LARGE SCALE GENOMIC DNA]</scope>
    <source>
        <strain evidence="7 8">DSM 2461</strain>
    </source>
</reference>
<keyword evidence="5 6" id="KW-0233">DNA recombination</keyword>
<evidence type="ECO:0000313" key="8">
    <source>
        <dbReference type="Proteomes" id="UP000587760"/>
    </source>
</evidence>